<comment type="caution">
    <text evidence="1">The sequence shown here is derived from an EMBL/GenBank/DDBJ whole genome shotgun (WGS) entry which is preliminary data.</text>
</comment>
<sequence>MEMGLTQAAATALNVSDSVTQRFWDEFQSESSVSRKLVSGQLRVTTSSEYRFQQFRPEEGDQLRCLSPIQIISSQHGLE</sequence>
<dbReference type="EMBL" id="BGPR01017776">
    <property type="protein sequence ID" value="GBN77259.1"/>
    <property type="molecule type" value="Genomic_DNA"/>
</dbReference>
<evidence type="ECO:0000313" key="1">
    <source>
        <dbReference type="EMBL" id="GBN77259.1"/>
    </source>
</evidence>
<dbReference type="OrthoDB" id="9996331at2759"/>
<gene>
    <name evidence="1" type="ORF">AVEN_158367_1</name>
</gene>
<protein>
    <submittedName>
        <fullName evidence="1">Uncharacterized protein</fullName>
    </submittedName>
</protein>
<reference evidence="1 2" key="1">
    <citation type="journal article" date="2019" name="Sci. Rep.">
        <title>Orb-weaving spider Araneus ventricosus genome elucidates the spidroin gene catalogue.</title>
        <authorList>
            <person name="Kono N."/>
            <person name="Nakamura H."/>
            <person name="Ohtoshi R."/>
            <person name="Moran D.A.P."/>
            <person name="Shinohara A."/>
            <person name="Yoshida Y."/>
            <person name="Fujiwara M."/>
            <person name="Mori M."/>
            <person name="Tomita M."/>
            <person name="Arakawa K."/>
        </authorList>
    </citation>
    <scope>NUCLEOTIDE SEQUENCE [LARGE SCALE GENOMIC DNA]</scope>
</reference>
<name>A0A4Y2RPS8_ARAVE</name>
<accession>A0A4Y2RPS8</accession>
<organism evidence="1 2">
    <name type="scientific">Araneus ventricosus</name>
    <name type="common">Orbweaver spider</name>
    <name type="synonym">Epeira ventricosa</name>
    <dbReference type="NCBI Taxonomy" id="182803"/>
    <lineage>
        <taxon>Eukaryota</taxon>
        <taxon>Metazoa</taxon>
        <taxon>Ecdysozoa</taxon>
        <taxon>Arthropoda</taxon>
        <taxon>Chelicerata</taxon>
        <taxon>Arachnida</taxon>
        <taxon>Araneae</taxon>
        <taxon>Araneomorphae</taxon>
        <taxon>Entelegynae</taxon>
        <taxon>Araneoidea</taxon>
        <taxon>Araneidae</taxon>
        <taxon>Araneus</taxon>
    </lineage>
</organism>
<dbReference type="Proteomes" id="UP000499080">
    <property type="component" value="Unassembled WGS sequence"/>
</dbReference>
<proteinExistence type="predicted"/>
<dbReference type="AlphaFoldDB" id="A0A4Y2RPS8"/>
<evidence type="ECO:0000313" key="2">
    <source>
        <dbReference type="Proteomes" id="UP000499080"/>
    </source>
</evidence>
<keyword evidence="2" id="KW-1185">Reference proteome</keyword>